<dbReference type="AlphaFoldDB" id="A0AAV1EGL1"/>
<evidence type="ECO:0000313" key="7">
    <source>
        <dbReference type="Proteomes" id="UP001161247"/>
    </source>
</evidence>
<protein>
    <submittedName>
        <fullName evidence="6">OLC1v1020502C1</fullName>
    </submittedName>
</protein>
<dbReference type="Pfam" id="PF02458">
    <property type="entry name" value="Transferase"/>
    <property type="match status" value="1"/>
</dbReference>
<sequence length="458" mass="51173">MEAKIDIISRELIKPSRPTPIDRRGFPLSLLDQSEPPAFIPILFLYQKQLPNSKIDLDPSKRTLHLKQSLSECLSEFYPLAGKLRPDDELSVDCDDSGVLFVEAEVNVSLAEAVNNAPFESFGQYLPFDPYINEGNDDEALLAIQITWFGCGGCAIGVCLFHRVADLISLITFMNSWASENRGDSTKSSMKLTPNFDLGRQLFPMPEFPIILPPVALKEGKKVCKRFIFNKEKLTELKELAISSPSSSSLMKNPTRVEVVTAFIWKQLIKLEQAKNRGTANKETTSRIWHVVNLRSRISSLVALPSDEFPFGNHIILGPASFTSSKNQDETDDDYGDLVPLTSNAIRTINEDYVLNRAVPLMRGLLNSSVTEQLNHQKTMASDWLFSSWCRFPIYEVDFGWGKPVSVGPVGTPGFNVVALKSTRNEEGIEAWISMLEAEFALLPDEFLSLAAADYFHA</sequence>
<dbReference type="Proteomes" id="UP001161247">
    <property type="component" value="Chromosome 9"/>
</dbReference>
<comment type="subunit">
    <text evidence="2">Monomer.</text>
</comment>
<dbReference type="PANTHER" id="PTHR31623:SF110">
    <property type="entry name" value="VINORINE SYNTHASE-LIKE"/>
    <property type="match status" value="1"/>
</dbReference>
<evidence type="ECO:0000256" key="2">
    <source>
        <dbReference type="ARBA" id="ARBA00011245"/>
    </source>
</evidence>
<dbReference type="PANTHER" id="PTHR31623">
    <property type="entry name" value="F21J9.9"/>
    <property type="match status" value="1"/>
</dbReference>
<reference evidence="6" key="1">
    <citation type="submission" date="2023-03" db="EMBL/GenBank/DDBJ databases">
        <authorList>
            <person name="Julca I."/>
        </authorList>
    </citation>
    <scope>NUCLEOTIDE SEQUENCE</scope>
</reference>
<dbReference type="GO" id="GO:0009820">
    <property type="term" value="P:alkaloid metabolic process"/>
    <property type="evidence" value="ECO:0007669"/>
    <property type="project" value="UniProtKB-KW"/>
</dbReference>
<evidence type="ECO:0000256" key="3">
    <source>
        <dbReference type="ARBA" id="ARBA00022589"/>
    </source>
</evidence>
<keyword evidence="3" id="KW-0017">Alkaloid metabolism</keyword>
<dbReference type="InterPro" id="IPR023213">
    <property type="entry name" value="CAT-like_dom_sf"/>
</dbReference>
<proteinExistence type="inferred from homology"/>
<accession>A0AAV1EGL1</accession>
<evidence type="ECO:0000313" key="6">
    <source>
        <dbReference type="EMBL" id="CAI9118875.1"/>
    </source>
</evidence>
<keyword evidence="5" id="KW-0012">Acyltransferase</keyword>
<evidence type="ECO:0000256" key="1">
    <source>
        <dbReference type="ARBA" id="ARBA00009861"/>
    </source>
</evidence>
<gene>
    <name evidence="6" type="ORF">OLC1_LOCUS24650</name>
</gene>
<dbReference type="EMBL" id="OX459126">
    <property type="protein sequence ID" value="CAI9118875.1"/>
    <property type="molecule type" value="Genomic_DNA"/>
</dbReference>
<dbReference type="GO" id="GO:0016746">
    <property type="term" value="F:acyltransferase activity"/>
    <property type="evidence" value="ECO:0007669"/>
    <property type="project" value="UniProtKB-KW"/>
</dbReference>
<evidence type="ECO:0000256" key="5">
    <source>
        <dbReference type="ARBA" id="ARBA00023315"/>
    </source>
</evidence>
<evidence type="ECO:0000256" key="4">
    <source>
        <dbReference type="ARBA" id="ARBA00022679"/>
    </source>
</evidence>
<keyword evidence="4" id="KW-0808">Transferase</keyword>
<dbReference type="Gene3D" id="3.30.559.10">
    <property type="entry name" value="Chloramphenicol acetyltransferase-like domain"/>
    <property type="match status" value="2"/>
</dbReference>
<organism evidence="6 7">
    <name type="scientific">Oldenlandia corymbosa var. corymbosa</name>
    <dbReference type="NCBI Taxonomy" id="529605"/>
    <lineage>
        <taxon>Eukaryota</taxon>
        <taxon>Viridiplantae</taxon>
        <taxon>Streptophyta</taxon>
        <taxon>Embryophyta</taxon>
        <taxon>Tracheophyta</taxon>
        <taxon>Spermatophyta</taxon>
        <taxon>Magnoliopsida</taxon>
        <taxon>eudicotyledons</taxon>
        <taxon>Gunneridae</taxon>
        <taxon>Pentapetalae</taxon>
        <taxon>asterids</taxon>
        <taxon>lamiids</taxon>
        <taxon>Gentianales</taxon>
        <taxon>Rubiaceae</taxon>
        <taxon>Rubioideae</taxon>
        <taxon>Spermacoceae</taxon>
        <taxon>Hedyotis-Oldenlandia complex</taxon>
        <taxon>Oldenlandia</taxon>
    </lineage>
</organism>
<name>A0AAV1EGL1_OLDCO</name>
<keyword evidence="7" id="KW-1185">Reference proteome</keyword>
<comment type="similarity">
    <text evidence="1">Belongs to the plant acyltransferase family.</text>
</comment>